<sequence length="1119" mass="126981">MENSWKDQLDQELIKQLGRKKGKKFAEKYLPSLSMSYCEQHTVEEAIADLLQIDKLSLQDPLTIVFFESPRGEYPLHIKLYRYGRPIPLSDILPMIENMGLRTYTERPYKIAIAPNQFVWISDFNVTYAHSNLLTLEQVKNIFNEALIKISVGICENDGFNKLVLGAGLSWREIVIIRAYAKYMQQIGFRFSQQYIEKTIATYAAITKKLIQLFYLKFGLKQNTANKNKKAELEKEIRSDIDAITSLDEDYIIRFFWSLIKATLRTNYFQVGSDGQPKDYLSFKLNSAKVPDLPPGQPMYEIFVYSTRFEGIHLRSAKVARGGLRWSDRPEDFRTEVLGLMKAQKVKNSVIVPSGAKGGFILKKAIHMLDREQIKQEVIYCYQSFIRGLLDLTDNLIDDRVISPKNTVCYDEADPYLVVAADKGTATFSDIANGIAKEYNFWLGDAFASGGSAGYDHKKMGITARGAWESVKRHFRELDINIEEQDFTVVGIGDMSGDVFGNGLIYTSHSLLLAAFDHRHIFLDPNPNGPKTFAERQRLFNLPTSSWEDFNPRLISKGGGVYSRSSKSITITPEVKKALSITADSLTPNELIREILKAPVDLLFNGGIGTYVKASTQSHADVGDKTNEFCRVNGNELRCKIVGEGGNLGFTQLGRVEFALQGGLINTDSIDNSAGVNCSDHEVNIKILLNKEMLQGKLTEKKRNQLLTKMTEEVAQLVLNDNYNQALVLSFSATNALAYSGLYQAYIKELEGLVHLDRGVEYLPDEKHLLERKAAGQALTRPELSIIMAYTKIYITGELLKSDLPDDPYFATILETGFPATLIKLYAKSMQTHRLRREIIATQLSNQIVNSMGITFMYRLQMETGQTIADIARAYIIAAKAYRVDDLHRLIDSLNYKVTVHTQYELLHHVRQLMNLATRWFLHHKRLAGEITNNIAHYSQSIAKLEKSIPDLMAGVTKEYLDKIVIQFVDIGLPEEAARKIAATRAMYTVLNVVEVATQNKFDLGKTAEVYFKVGSKFSLVWFRDQIGNDSREGHWNSLARLSLRDELDNLQRRLTIVILMNNQKALNSDELIAYWFAKNPFIHQRWEKLLEMLLGSSSIDYTIFFIALRELSTLITVE</sequence>
<reference evidence="5 6" key="1">
    <citation type="submission" date="2015-11" db="EMBL/GenBank/DDBJ databases">
        <title>Genomic analysis of 38 Legionella species identifies large and diverse effector repertoires.</title>
        <authorList>
            <person name="Burstein D."/>
            <person name="Amaro F."/>
            <person name="Zusman T."/>
            <person name="Lifshitz Z."/>
            <person name="Cohen O."/>
            <person name="Gilbert J.A."/>
            <person name="Pupko T."/>
            <person name="Shuman H.A."/>
            <person name="Segal G."/>
        </authorList>
    </citation>
    <scope>NUCLEOTIDE SEQUENCE [LARGE SCALE GENOMIC DNA]</scope>
    <source>
        <strain evidence="5 6">WIGA</strain>
    </source>
</reference>
<dbReference type="Proteomes" id="UP000054695">
    <property type="component" value="Unassembled WGS sequence"/>
</dbReference>
<dbReference type="GO" id="GO:0004069">
    <property type="term" value="F:L-aspartate:2-oxoglutarate aminotransferase activity"/>
    <property type="evidence" value="ECO:0007669"/>
    <property type="project" value="InterPro"/>
</dbReference>
<dbReference type="Pfam" id="PF21078">
    <property type="entry name" value="GDH_HM3"/>
    <property type="match status" value="1"/>
</dbReference>
<dbReference type="InterPro" id="IPR049064">
    <property type="entry name" value="NAD_Glu_DH_ACT3"/>
</dbReference>
<evidence type="ECO:0000259" key="2">
    <source>
        <dbReference type="Pfam" id="PF05088"/>
    </source>
</evidence>
<feature type="domain" description="NAD-glutamate dehydrogenase catalytic" evidence="2">
    <location>
        <begin position="237"/>
        <end position="730"/>
    </location>
</feature>
<feature type="domain" description="NAD-specific glutamate dehydrogenase C-terminal" evidence="3">
    <location>
        <begin position="776"/>
        <end position="1113"/>
    </location>
</feature>
<accession>A0A0W0RJB0</accession>
<protein>
    <submittedName>
        <fullName evidence="5">NAD-glutamate dehydrogenase</fullName>
    </submittedName>
</protein>
<dbReference type="OrthoDB" id="9758052at2"/>
<keyword evidence="6" id="KW-1185">Reference proteome</keyword>
<dbReference type="SUPFAM" id="SSF51735">
    <property type="entry name" value="NAD(P)-binding Rossmann-fold domains"/>
    <property type="match status" value="1"/>
</dbReference>
<dbReference type="STRING" id="447.Lboz_2722"/>
<evidence type="ECO:0000313" key="6">
    <source>
        <dbReference type="Proteomes" id="UP000054695"/>
    </source>
</evidence>
<dbReference type="SUPFAM" id="SSF53223">
    <property type="entry name" value="Aminoacid dehydrogenase-like, N-terminal domain"/>
    <property type="match status" value="1"/>
</dbReference>
<dbReference type="RefSeq" id="WP_058460313.1">
    <property type="nucleotide sequence ID" value="NZ_CAAAIY010000002.1"/>
</dbReference>
<gene>
    <name evidence="5" type="ORF">Lboz_2722</name>
</gene>
<dbReference type="PANTHER" id="PTHR43403:SF1">
    <property type="entry name" value="NAD-SPECIFIC GLUTAMATE DEHYDROGENASE"/>
    <property type="match status" value="1"/>
</dbReference>
<keyword evidence="1" id="KW-0560">Oxidoreductase</keyword>
<dbReference type="EMBL" id="LNXU01000032">
    <property type="protein sequence ID" value="KTC71145.1"/>
    <property type="molecule type" value="Genomic_DNA"/>
</dbReference>
<dbReference type="PANTHER" id="PTHR43403">
    <property type="entry name" value="NAD-SPECIFIC GLUTAMATE DEHYDROGENASE"/>
    <property type="match status" value="1"/>
</dbReference>
<comment type="caution">
    <text evidence="5">The sequence shown here is derived from an EMBL/GenBank/DDBJ whole genome shotgun (WGS) entry which is preliminary data.</text>
</comment>
<name>A0A0W0RJB0_LEGBO</name>
<proteinExistence type="predicted"/>
<dbReference type="InterPro" id="IPR046346">
    <property type="entry name" value="Aminoacid_DH-like_N_sf"/>
</dbReference>
<dbReference type="InterPro" id="IPR007780">
    <property type="entry name" value="NAD_Glu_DH_bac"/>
</dbReference>
<dbReference type="GO" id="GO:0006538">
    <property type="term" value="P:L-glutamate catabolic process"/>
    <property type="evidence" value="ECO:0007669"/>
    <property type="project" value="InterPro"/>
</dbReference>
<feature type="domain" description="NAD-glutamate dehydrogenase ACT3" evidence="4">
    <location>
        <begin position="73"/>
        <end position="138"/>
    </location>
</feature>
<evidence type="ECO:0000256" key="1">
    <source>
        <dbReference type="ARBA" id="ARBA00023002"/>
    </source>
</evidence>
<dbReference type="InterPro" id="IPR048381">
    <property type="entry name" value="GDH_C"/>
</dbReference>
<dbReference type="PATRIC" id="fig|447.4.peg.2896"/>
<evidence type="ECO:0000259" key="3">
    <source>
        <dbReference type="Pfam" id="PF21074"/>
    </source>
</evidence>
<organism evidence="5 6">
    <name type="scientific">Legionella bozemanae</name>
    <name type="common">Fluoribacter bozemanae</name>
    <dbReference type="NCBI Taxonomy" id="447"/>
    <lineage>
        <taxon>Bacteria</taxon>
        <taxon>Pseudomonadati</taxon>
        <taxon>Pseudomonadota</taxon>
        <taxon>Gammaproteobacteria</taxon>
        <taxon>Legionellales</taxon>
        <taxon>Legionellaceae</taxon>
        <taxon>Legionella</taxon>
    </lineage>
</organism>
<dbReference type="Gene3D" id="3.40.50.720">
    <property type="entry name" value="NAD(P)-binding Rossmann-like Domain"/>
    <property type="match status" value="1"/>
</dbReference>
<evidence type="ECO:0000259" key="4">
    <source>
        <dbReference type="Pfam" id="PF21077"/>
    </source>
</evidence>
<dbReference type="InterPro" id="IPR036291">
    <property type="entry name" value="NAD(P)-bd_dom_sf"/>
</dbReference>
<dbReference type="GO" id="GO:0004352">
    <property type="term" value="F:glutamate dehydrogenase (NAD+) activity"/>
    <property type="evidence" value="ECO:0007669"/>
    <property type="project" value="InterPro"/>
</dbReference>
<evidence type="ECO:0000313" key="5">
    <source>
        <dbReference type="EMBL" id="KTC71145.1"/>
    </source>
</evidence>
<dbReference type="Pfam" id="PF21077">
    <property type="entry name" value="GDH_ACT3"/>
    <property type="match status" value="1"/>
</dbReference>
<dbReference type="InterPro" id="IPR028971">
    <property type="entry name" value="NAD-GDH_cat"/>
</dbReference>
<dbReference type="AlphaFoldDB" id="A0A0W0RJB0"/>
<dbReference type="Pfam" id="PF05088">
    <property type="entry name" value="Bac_GDH_CD"/>
    <property type="match status" value="1"/>
</dbReference>
<dbReference type="InterPro" id="IPR049056">
    <property type="entry name" value="NAD_Glu_DH_HM3"/>
</dbReference>
<dbReference type="Pfam" id="PF21074">
    <property type="entry name" value="GDH_C"/>
    <property type="match status" value="1"/>
</dbReference>